<dbReference type="InterPro" id="IPR023214">
    <property type="entry name" value="HAD_sf"/>
</dbReference>
<keyword evidence="10 11" id="KW-0472">Membrane</keyword>
<evidence type="ECO:0000256" key="1">
    <source>
        <dbReference type="ARBA" id="ARBA00004651"/>
    </source>
</evidence>
<feature type="transmembrane region" description="Helical" evidence="11">
    <location>
        <begin position="12"/>
        <end position="31"/>
    </location>
</feature>
<dbReference type="PRINTS" id="PR00943">
    <property type="entry name" value="CUATPASE"/>
</dbReference>
<dbReference type="InterPro" id="IPR018303">
    <property type="entry name" value="ATPase_P-typ_P_site"/>
</dbReference>
<feature type="transmembrane region" description="Helical" evidence="11">
    <location>
        <begin position="76"/>
        <end position="98"/>
    </location>
</feature>
<dbReference type="InterPro" id="IPR044492">
    <property type="entry name" value="P_typ_ATPase_HD_dom"/>
</dbReference>
<dbReference type="SUPFAM" id="SSF81653">
    <property type="entry name" value="Calcium ATPase, transduction domain A"/>
    <property type="match status" value="1"/>
</dbReference>
<dbReference type="SFLD" id="SFLDS00003">
    <property type="entry name" value="Haloacid_Dehalogenase"/>
    <property type="match status" value="1"/>
</dbReference>
<feature type="transmembrane region" description="Helical" evidence="11">
    <location>
        <begin position="43"/>
        <end position="64"/>
    </location>
</feature>
<keyword evidence="9 11" id="KW-1133">Transmembrane helix</keyword>
<dbReference type="GO" id="GO:0055070">
    <property type="term" value="P:copper ion homeostasis"/>
    <property type="evidence" value="ECO:0007669"/>
    <property type="project" value="TreeGrafter"/>
</dbReference>
<evidence type="ECO:0000256" key="2">
    <source>
        <dbReference type="ARBA" id="ARBA00006024"/>
    </source>
</evidence>
<evidence type="ECO:0000256" key="11">
    <source>
        <dbReference type="RuleBase" id="RU362081"/>
    </source>
</evidence>
<dbReference type="PANTHER" id="PTHR43520:SF8">
    <property type="entry name" value="P-TYPE CU(+) TRANSPORTER"/>
    <property type="match status" value="1"/>
</dbReference>
<dbReference type="Gene3D" id="2.70.150.10">
    <property type="entry name" value="Calcium-transporting ATPase, cytoplasmic transduction domain A"/>
    <property type="match status" value="1"/>
</dbReference>
<keyword evidence="8" id="KW-1278">Translocase</keyword>
<feature type="transmembrane region" description="Helical" evidence="11">
    <location>
        <begin position="620"/>
        <end position="640"/>
    </location>
</feature>
<gene>
    <name evidence="14" type="ORF">E4650_09375</name>
    <name evidence="13" type="ORF">SAMN04488588_1923</name>
</gene>
<keyword evidence="15" id="KW-1185">Reference proteome</keyword>
<dbReference type="EMBL" id="FMYV01000009">
    <property type="protein sequence ID" value="SDC84429.1"/>
    <property type="molecule type" value="Genomic_DNA"/>
</dbReference>
<evidence type="ECO:0000313" key="13">
    <source>
        <dbReference type="EMBL" id="SDC84429.1"/>
    </source>
</evidence>
<keyword evidence="5 11" id="KW-0479">Metal-binding</keyword>
<dbReference type="Gene3D" id="3.40.1110.10">
    <property type="entry name" value="Calcium-transporting ATPase, cytoplasmic domain N"/>
    <property type="match status" value="1"/>
</dbReference>
<dbReference type="NCBIfam" id="TIGR01494">
    <property type="entry name" value="ATPase_P-type"/>
    <property type="match status" value="1"/>
</dbReference>
<evidence type="ECO:0000313" key="15">
    <source>
        <dbReference type="Proteomes" id="UP000199322"/>
    </source>
</evidence>
<dbReference type="PRINTS" id="PR00119">
    <property type="entry name" value="CATATPASE"/>
</dbReference>
<dbReference type="PANTHER" id="PTHR43520">
    <property type="entry name" value="ATP7, ISOFORM B"/>
    <property type="match status" value="1"/>
</dbReference>
<accession>A0A1G6PWD8</accession>
<comment type="similarity">
    <text evidence="2 11">Belongs to the cation transport ATPase (P-type) (TC 3.A.3) family. Type IB subfamily.</text>
</comment>
<keyword evidence="4 11" id="KW-0812">Transmembrane</keyword>
<dbReference type="SUPFAM" id="SSF81665">
    <property type="entry name" value="Calcium ATPase, transmembrane domain M"/>
    <property type="match status" value="1"/>
</dbReference>
<feature type="transmembrane region" description="Helical" evidence="11">
    <location>
        <begin position="104"/>
        <end position="122"/>
    </location>
</feature>
<dbReference type="FunFam" id="2.70.150.10:FF:000020">
    <property type="entry name" value="Copper-exporting P-type ATPase A"/>
    <property type="match status" value="1"/>
</dbReference>
<dbReference type="Proteomes" id="UP000297288">
    <property type="component" value="Unassembled WGS sequence"/>
</dbReference>
<dbReference type="InterPro" id="IPR059000">
    <property type="entry name" value="ATPase_P-type_domA"/>
</dbReference>
<evidence type="ECO:0000313" key="14">
    <source>
        <dbReference type="EMBL" id="TGG86847.1"/>
    </source>
</evidence>
<keyword evidence="3 11" id="KW-1003">Cell membrane</keyword>
<sequence length="646" mass="71423">MDHEKMIRDFKIRFFISTIITIPVVILAPFFQDLFGYSISFNFDYLVIFSLSAFIYFYGGWPFLKGSFYELSDKKPGMMTLIAVAITVAFVYSSAVSFGLPGKTFYWELVTLIDIMLVGHWIEMRSVQGASKALEKLMKLIPSDAHLITEEGTKEVKTTELKKDDKILVKPGEKIPSDGIIYEGETNINESMITGESKPVYKSKDDEVIGGSINTDGSLKVKISKTGEDTYLSQVIEMVKKSQNSKSKAQNFADKAAFWLTIIALTTGFITLITWLLIGKDFVFSLERMVTVMIITCPHALGLAVPLVIANSTSLAAKNGVIIRKRTQYEEARKINAIVFDKTGTLTEGVFEVSKIIPFENFSNEEIIKISSSIESESEHPIAQAVVNFAKENNIDSYKIKNFKAIPGKGTKAKIDNTDYKLVSQKYVDDNNMKYDDNKLKDIFEKGMTSIFVIKDENVIGVIGLEDKIRETSKETILSLKNKGIKTYMLTGDNEKVAKNVADQLDLDGYFSEVLPDQKSEKIKELKKDYKVAMVGDGINDAPALTEADLGIAIGAGTDVAMESADLILSKSDPKSILKIFDLSNLTHKKMVQNLFWATGYNAIAIPLAAGVLYGVGVILSPAVGAALMSLSTVIVAINAKMMKLN</sequence>
<reference evidence="14 16" key="2">
    <citation type="submission" date="2019-04" db="EMBL/GenBank/DDBJ databases">
        <title>Draft genome sequence data and analysis of a Fermenting Bacterium, Geotoga petraea strain HO-Geo1, isolated from heavy-oil petroleum reservoir in Russia.</title>
        <authorList>
            <person name="Grouzdev D.S."/>
            <person name="Semenova E.M."/>
            <person name="Sokolova D.S."/>
            <person name="Tourova T.P."/>
            <person name="Poltaraus A.B."/>
            <person name="Nazina T.N."/>
        </authorList>
    </citation>
    <scope>NUCLEOTIDE SEQUENCE [LARGE SCALE GENOMIC DNA]</scope>
    <source>
        <strain evidence="14 16">HO-Geo1</strain>
    </source>
</reference>
<dbReference type="EMBL" id="SRME01000007">
    <property type="protein sequence ID" value="TGG86847.1"/>
    <property type="molecule type" value="Genomic_DNA"/>
</dbReference>
<name>A0A1G6PWD8_9BACT</name>
<dbReference type="AlphaFoldDB" id="A0A1G6PWD8"/>
<evidence type="ECO:0000256" key="10">
    <source>
        <dbReference type="ARBA" id="ARBA00023136"/>
    </source>
</evidence>
<evidence type="ECO:0000313" key="16">
    <source>
        <dbReference type="Proteomes" id="UP000297288"/>
    </source>
</evidence>
<dbReference type="InterPro" id="IPR023299">
    <property type="entry name" value="ATPase_P-typ_cyto_dom_N"/>
</dbReference>
<feature type="domain" description="P-type ATPase A" evidence="12">
    <location>
        <begin position="139"/>
        <end position="240"/>
    </location>
</feature>
<dbReference type="GO" id="GO:0005886">
    <property type="term" value="C:plasma membrane"/>
    <property type="evidence" value="ECO:0007669"/>
    <property type="project" value="UniProtKB-SubCell"/>
</dbReference>
<dbReference type="InterPro" id="IPR023298">
    <property type="entry name" value="ATPase_P-typ_TM_dom_sf"/>
</dbReference>
<evidence type="ECO:0000256" key="8">
    <source>
        <dbReference type="ARBA" id="ARBA00022967"/>
    </source>
</evidence>
<dbReference type="Proteomes" id="UP000199322">
    <property type="component" value="Unassembled WGS sequence"/>
</dbReference>
<feature type="transmembrane region" description="Helical" evidence="11">
    <location>
        <begin position="290"/>
        <end position="310"/>
    </location>
</feature>
<dbReference type="STRING" id="28234.SAMN04488588_1923"/>
<feature type="transmembrane region" description="Helical" evidence="11">
    <location>
        <begin position="256"/>
        <end position="278"/>
    </location>
</feature>
<organism evidence="13 15">
    <name type="scientific">Geotoga petraea</name>
    <dbReference type="NCBI Taxonomy" id="28234"/>
    <lineage>
        <taxon>Bacteria</taxon>
        <taxon>Thermotogati</taxon>
        <taxon>Thermotogota</taxon>
        <taxon>Thermotogae</taxon>
        <taxon>Petrotogales</taxon>
        <taxon>Petrotogaceae</taxon>
        <taxon>Geotoga</taxon>
    </lineage>
</organism>
<comment type="subcellular location">
    <subcellularLocation>
        <location evidence="1">Cell membrane</location>
        <topology evidence="1">Multi-pass membrane protein</topology>
    </subcellularLocation>
</comment>
<evidence type="ECO:0000256" key="9">
    <source>
        <dbReference type="ARBA" id="ARBA00022989"/>
    </source>
</evidence>
<dbReference type="Gene3D" id="3.40.50.1000">
    <property type="entry name" value="HAD superfamily/HAD-like"/>
    <property type="match status" value="1"/>
</dbReference>
<dbReference type="InterPro" id="IPR008250">
    <property type="entry name" value="ATPase_P-typ_transduc_dom_A_sf"/>
</dbReference>
<evidence type="ECO:0000256" key="7">
    <source>
        <dbReference type="ARBA" id="ARBA00022840"/>
    </source>
</evidence>
<keyword evidence="14" id="KW-0378">Hydrolase</keyword>
<evidence type="ECO:0000259" key="12">
    <source>
        <dbReference type="Pfam" id="PF00122"/>
    </source>
</evidence>
<keyword evidence="6 11" id="KW-0547">Nucleotide-binding</keyword>
<dbReference type="GO" id="GO:0043682">
    <property type="term" value="F:P-type divalent copper transporter activity"/>
    <property type="evidence" value="ECO:0007669"/>
    <property type="project" value="TreeGrafter"/>
</dbReference>
<dbReference type="InterPro" id="IPR036412">
    <property type="entry name" value="HAD-like_sf"/>
</dbReference>
<dbReference type="EC" id="3.6.3.-" evidence="14"/>
<dbReference type="NCBIfam" id="TIGR01525">
    <property type="entry name" value="ATPase-IB_hvy"/>
    <property type="match status" value="1"/>
</dbReference>
<dbReference type="Pfam" id="PF00122">
    <property type="entry name" value="E1-E2_ATPase"/>
    <property type="match status" value="1"/>
</dbReference>
<dbReference type="RefSeq" id="WP_091405337.1">
    <property type="nucleotide sequence ID" value="NZ_FMYV01000009.1"/>
</dbReference>
<dbReference type="GO" id="GO:0016887">
    <property type="term" value="F:ATP hydrolysis activity"/>
    <property type="evidence" value="ECO:0007669"/>
    <property type="project" value="InterPro"/>
</dbReference>
<dbReference type="SFLD" id="SFLDF00027">
    <property type="entry name" value="p-type_atpase"/>
    <property type="match status" value="1"/>
</dbReference>
<evidence type="ECO:0000256" key="4">
    <source>
        <dbReference type="ARBA" id="ARBA00022692"/>
    </source>
</evidence>
<reference evidence="13 15" key="1">
    <citation type="submission" date="2016-10" db="EMBL/GenBank/DDBJ databases">
        <authorList>
            <person name="de Groot N.N."/>
        </authorList>
    </citation>
    <scope>NUCLEOTIDE SEQUENCE [LARGE SCALE GENOMIC DNA]</scope>
    <source>
        <strain evidence="13 15">WG14</strain>
    </source>
</reference>
<dbReference type="SUPFAM" id="SSF56784">
    <property type="entry name" value="HAD-like"/>
    <property type="match status" value="1"/>
</dbReference>
<proteinExistence type="inferred from homology"/>
<feature type="transmembrane region" description="Helical" evidence="11">
    <location>
        <begin position="595"/>
        <end position="614"/>
    </location>
</feature>
<protein>
    <submittedName>
        <fullName evidence="14">Copper-translocating P-type ATPase</fullName>
        <ecNumber evidence="14">3.6.3.-</ecNumber>
    </submittedName>
    <submittedName>
        <fullName evidence="13">Cu2+-exporting ATPase</fullName>
    </submittedName>
</protein>
<keyword evidence="7 11" id="KW-0067">ATP-binding</keyword>
<dbReference type="InterPro" id="IPR001757">
    <property type="entry name" value="P_typ_ATPase"/>
</dbReference>
<evidence type="ECO:0000256" key="3">
    <source>
        <dbReference type="ARBA" id="ARBA00022475"/>
    </source>
</evidence>
<dbReference type="OrthoDB" id="9760802at2"/>
<evidence type="ECO:0000256" key="5">
    <source>
        <dbReference type="ARBA" id="ARBA00022723"/>
    </source>
</evidence>
<dbReference type="GO" id="GO:0005507">
    <property type="term" value="F:copper ion binding"/>
    <property type="evidence" value="ECO:0007669"/>
    <property type="project" value="TreeGrafter"/>
</dbReference>
<dbReference type="InterPro" id="IPR027256">
    <property type="entry name" value="P-typ_ATPase_IB"/>
</dbReference>
<dbReference type="NCBIfam" id="TIGR01511">
    <property type="entry name" value="ATPase-IB1_Cu"/>
    <property type="match status" value="1"/>
</dbReference>
<dbReference type="PROSITE" id="PS00154">
    <property type="entry name" value="ATPASE_E1_E2"/>
    <property type="match status" value="1"/>
</dbReference>
<dbReference type="Pfam" id="PF00702">
    <property type="entry name" value="Hydrolase"/>
    <property type="match status" value="1"/>
</dbReference>
<dbReference type="SFLD" id="SFLDG00002">
    <property type="entry name" value="C1.7:_P-type_atpase_like"/>
    <property type="match status" value="1"/>
</dbReference>
<dbReference type="GO" id="GO:0005524">
    <property type="term" value="F:ATP binding"/>
    <property type="evidence" value="ECO:0007669"/>
    <property type="project" value="UniProtKB-UniRule"/>
</dbReference>
<evidence type="ECO:0000256" key="6">
    <source>
        <dbReference type="ARBA" id="ARBA00022741"/>
    </source>
</evidence>